<evidence type="ECO:0000259" key="2">
    <source>
        <dbReference type="Pfam" id="PF07110"/>
    </source>
</evidence>
<feature type="domain" description="EthD" evidence="2">
    <location>
        <begin position="17"/>
        <end position="113"/>
    </location>
</feature>
<dbReference type="SUPFAM" id="SSF54909">
    <property type="entry name" value="Dimeric alpha+beta barrel"/>
    <property type="match status" value="1"/>
</dbReference>
<name>A0AAD4PYX6_9EURO</name>
<dbReference type="InterPro" id="IPR009799">
    <property type="entry name" value="EthD_dom"/>
</dbReference>
<gene>
    <name evidence="3" type="ORF">BGW36DRAFT_110018</name>
</gene>
<evidence type="ECO:0000313" key="4">
    <source>
        <dbReference type="Proteomes" id="UP001201262"/>
    </source>
</evidence>
<dbReference type="RefSeq" id="XP_046075396.1">
    <property type="nucleotide sequence ID" value="XM_046209224.1"/>
</dbReference>
<dbReference type="Pfam" id="PF07110">
    <property type="entry name" value="EthD"/>
    <property type="match status" value="1"/>
</dbReference>
<proteinExistence type="inferred from homology"/>
<evidence type="ECO:0000256" key="1">
    <source>
        <dbReference type="ARBA" id="ARBA00005986"/>
    </source>
</evidence>
<dbReference type="InterPro" id="IPR011008">
    <property type="entry name" value="Dimeric_a/b-barrel"/>
</dbReference>
<reference evidence="3" key="1">
    <citation type="submission" date="2021-12" db="EMBL/GenBank/DDBJ databases">
        <title>Convergent genome expansion in fungi linked to evolution of root-endophyte symbiosis.</title>
        <authorList>
            <consortium name="DOE Joint Genome Institute"/>
            <person name="Ke Y.-H."/>
            <person name="Bonito G."/>
            <person name="Liao H.-L."/>
            <person name="Looney B."/>
            <person name="Rojas-Flechas A."/>
            <person name="Nash J."/>
            <person name="Hameed K."/>
            <person name="Schadt C."/>
            <person name="Martin F."/>
            <person name="Crous P.W."/>
            <person name="Miettinen O."/>
            <person name="Magnuson J.K."/>
            <person name="Labbe J."/>
            <person name="Jacobson D."/>
            <person name="Doktycz M.J."/>
            <person name="Veneault-Fourrey C."/>
            <person name="Kuo A."/>
            <person name="Mondo S."/>
            <person name="Calhoun S."/>
            <person name="Riley R."/>
            <person name="Ohm R."/>
            <person name="LaButti K."/>
            <person name="Andreopoulos B."/>
            <person name="Pangilinan J."/>
            <person name="Nolan M."/>
            <person name="Tritt A."/>
            <person name="Clum A."/>
            <person name="Lipzen A."/>
            <person name="Daum C."/>
            <person name="Barry K."/>
            <person name="Grigoriev I.V."/>
            <person name="Vilgalys R."/>
        </authorList>
    </citation>
    <scope>NUCLEOTIDE SEQUENCE</scope>
    <source>
        <strain evidence="3">PMI_201</strain>
    </source>
</reference>
<dbReference type="GO" id="GO:0016491">
    <property type="term" value="F:oxidoreductase activity"/>
    <property type="evidence" value="ECO:0007669"/>
    <property type="project" value="InterPro"/>
</dbReference>
<sequence>MGLKNVVRATVFATKRADLSQEEFSRRFASHGQLVSKVLLKHNAISYHQQHRLAKYEDDFKTTLGAEVSAFFDFLDADGLVTTVFPTIADLVGFFGDPAHEEYLNKDIAEFATLGTVRINIGDENTVIENGILVS</sequence>
<keyword evidence="4" id="KW-1185">Reference proteome</keyword>
<protein>
    <recommendedName>
        <fullName evidence="2">EthD domain-containing protein</fullName>
    </recommendedName>
</protein>
<comment type="caution">
    <text evidence="3">The sequence shown here is derived from an EMBL/GenBank/DDBJ whole genome shotgun (WGS) entry which is preliminary data.</text>
</comment>
<dbReference type="GeneID" id="70239511"/>
<dbReference type="Proteomes" id="UP001201262">
    <property type="component" value="Unassembled WGS sequence"/>
</dbReference>
<comment type="similarity">
    <text evidence="1">Belongs to the tpcK family.</text>
</comment>
<dbReference type="AlphaFoldDB" id="A0AAD4PYX6"/>
<accession>A0AAD4PYX6</accession>
<evidence type="ECO:0000313" key="3">
    <source>
        <dbReference type="EMBL" id="KAH8702020.1"/>
    </source>
</evidence>
<dbReference type="EMBL" id="JAJTJA010000003">
    <property type="protein sequence ID" value="KAH8702020.1"/>
    <property type="molecule type" value="Genomic_DNA"/>
</dbReference>
<organism evidence="3 4">
    <name type="scientific">Talaromyces proteolyticus</name>
    <dbReference type="NCBI Taxonomy" id="1131652"/>
    <lineage>
        <taxon>Eukaryota</taxon>
        <taxon>Fungi</taxon>
        <taxon>Dikarya</taxon>
        <taxon>Ascomycota</taxon>
        <taxon>Pezizomycotina</taxon>
        <taxon>Eurotiomycetes</taxon>
        <taxon>Eurotiomycetidae</taxon>
        <taxon>Eurotiales</taxon>
        <taxon>Trichocomaceae</taxon>
        <taxon>Talaromyces</taxon>
        <taxon>Talaromyces sect. Bacilispori</taxon>
    </lineage>
</organism>
<dbReference type="Gene3D" id="3.30.70.100">
    <property type="match status" value="1"/>
</dbReference>